<evidence type="ECO:0000256" key="2">
    <source>
        <dbReference type="PROSITE-ProRule" id="PRU00176"/>
    </source>
</evidence>
<dbReference type="AlphaFoldDB" id="A0AAD9QJ72"/>
<dbReference type="PANTHER" id="PTHR11176:SF57">
    <property type="entry name" value="PROTEIN BOULE"/>
    <property type="match status" value="1"/>
</dbReference>
<evidence type="ECO:0000313" key="5">
    <source>
        <dbReference type="Proteomes" id="UP001249851"/>
    </source>
</evidence>
<dbReference type="Pfam" id="PF00076">
    <property type="entry name" value="RRM_1"/>
    <property type="match status" value="1"/>
</dbReference>
<dbReference type="InterPro" id="IPR000504">
    <property type="entry name" value="RRM_dom"/>
</dbReference>
<dbReference type="InterPro" id="IPR035979">
    <property type="entry name" value="RBD_domain_sf"/>
</dbReference>
<proteinExistence type="predicted"/>
<reference evidence="4" key="2">
    <citation type="journal article" date="2023" name="Science">
        <title>Genomic signatures of disease resistance in endangered staghorn corals.</title>
        <authorList>
            <person name="Vollmer S.V."/>
            <person name="Selwyn J.D."/>
            <person name="Despard B.A."/>
            <person name="Roesel C.L."/>
        </authorList>
    </citation>
    <scope>NUCLEOTIDE SEQUENCE</scope>
    <source>
        <strain evidence="4">K2</strain>
    </source>
</reference>
<keyword evidence="5" id="KW-1185">Reference proteome</keyword>
<dbReference type="GO" id="GO:0008494">
    <property type="term" value="F:translation activator activity"/>
    <property type="evidence" value="ECO:0007669"/>
    <property type="project" value="TreeGrafter"/>
</dbReference>
<dbReference type="Gene3D" id="3.30.70.330">
    <property type="match status" value="1"/>
</dbReference>
<dbReference type="GO" id="GO:0045948">
    <property type="term" value="P:positive regulation of translational initiation"/>
    <property type="evidence" value="ECO:0007669"/>
    <property type="project" value="TreeGrafter"/>
</dbReference>
<evidence type="ECO:0000259" key="3">
    <source>
        <dbReference type="PROSITE" id="PS50102"/>
    </source>
</evidence>
<accession>A0AAD9QJ72</accession>
<dbReference type="GO" id="GO:0005737">
    <property type="term" value="C:cytoplasm"/>
    <property type="evidence" value="ECO:0007669"/>
    <property type="project" value="TreeGrafter"/>
</dbReference>
<dbReference type="Proteomes" id="UP001249851">
    <property type="component" value="Unassembled WGS sequence"/>
</dbReference>
<reference evidence="4" key="1">
    <citation type="journal article" date="2023" name="G3 (Bethesda)">
        <title>Whole genome assembly and annotation of the endangered Caribbean coral Acropora cervicornis.</title>
        <authorList>
            <person name="Selwyn J.D."/>
            <person name="Vollmer S.V."/>
        </authorList>
    </citation>
    <scope>NUCLEOTIDE SEQUENCE</scope>
    <source>
        <strain evidence="4">K2</strain>
    </source>
</reference>
<comment type="caution">
    <text evidence="4">The sequence shown here is derived from an EMBL/GenBank/DDBJ whole genome shotgun (WGS) entry which is preliminary data.</text>
</comment>
<name>A0AAD9QJ72_ACRCE</name>
<protein>
    <submittedName>
        <fullName evidence="4">Protein boule-like</fullName>
    </submittedName>
</protein>
<keyword evidence="1 2" id="KW-0694">RNA-binding</keyword>
<gene>
    <name evidence="4" type="ORF">P5673_014933</name>
</gene>
<dbReference type="GO" id="GO:0070935">
    <property type="term" value="P:3'-UTR-mediated mRNA stabilization"/>
    <property type="evidence" value="ECO:0007669"/>
    <property type="project" value="TreeGrafter"/>
</dbReference>
<dbReference type="GO" id="GO:0003730">
    <property type="term" value="F:mRNA 3'-UTR binding"/>
    <property type="evidence" value="ECO:0007669"/>
    <property type="project" value="TreeGrafter"/>
</dbReference>
<evidence type="ECO:0000313" key="4">
    <source>
        <dbReference type="EMBL" id="KAK2562164.1"/>
    </source>
</evidence>
<dbReference type="PANTHER" id="PTHR11176">
    <property type="entry name" value="BOULE-RELATED"/>
    <property type="match status" value="1"/>
</dbReference>
<evidence type="ECO:0000256" key="1">
    <source>
        <dbReference type="ARBA" id="ARBA00022884"/>
    </source>
</evidence>
<dbReference type="PROSITE" id="PS50102">
    <property type="entry name" value="RRM"/>
    <property type="match status" value="1"/>
</dbReference>
<dbReference type="EMBL" id="JARQWQ010000030">
    <property type="protein sequence ID" value="KAK2562164.1"/>
    <property type="molecule type" value="Genomic_DNA"/>
</dbReference>
<feature type="domain" description="RRM" evidence="3">
    <location>
        <begin position="28"/>
        <end position="99"/>
    </location>
</feature>
<organism evidence="4 5">
    <name type="scientific">Acropora cervicornis</name>
    <name type="common">Staghorn coral</name>
    <dbReference type="NCBI Taxonomy" id="6130"/>
    <lineage>
        <taxon>Eukaryota</taxon>
        <taxon>Metazoa</taxon>
        <taxon>Cnidaria</taxon>
        <taxon>Anthozoa</taxon>
        <taxon>Hexacorallia</taxon>
        <taxon>Scleractinia</taxon>
        <taxon>Astrocoeniina</taxon>
        <taxon>Acroporidae</taxon>
        <taxon>Acropora</taxon>
    </lineage>
</organism>
<dbReference type="SUPFAM" id="SSF54928">
    <property type="entry name" value="RNA-binding domain, RBD"/>
    <property type="match status" value="1"/>
</dbReference>
<dbReference type="SMART" id="SM00360">
    <property type="entry name" value="RRM"/>
    <property type="match status" value="1"/>
</dbReference>
<sequence>MFWSQPELTAYLQSESALPNESLIKIPYRIFVGGIAFNTTKDELQEFFSRYGAVRDSKIIRDPQGLSRGYGFVTFYREEDAKKVMNMTKRPAVFASAPPLSTWASSSTTNMTPVYYTSMNQGPQLQPNVQVASNLRNWSAVATRSVGVNHVTPQPETVYFLPLYYY</sequence>
<dbReference type="InterPro" id="IPR012677">
    <property type="entry name" value="Nucleotide-bd_a/b_plait_sf"/>
</dbReference>